<dbReference type="Proteomes" id="UP000796880">
    <property type="component" value="Unassembled WGS sequence"/>
</dbReference>
<feature type="coiled-coil region" evidence="1">
    <location>
        <begin position="60"/>
        <end position="87"/>
    </location>
</feature>
<dbReference type="AlphaFoldDB" id="A0A8K0GLC6"/>
<name>A0A8K0GLC6_9ROSA</name>
<keyword evidence="3" id="KW-1185">Reference proteome</keyword>
<gene>
    <name evidence="2" type="ORF">FNV43_RR24584</name>
</gene>
<evidence type="ECO:0000256" key="1">
    <source>
        <dbReference type="SAM" id="Coils"/>
    </source>
</evidence>
<evidence type="ECO:0000313" key="3">
    <source>
        <dbReference type="Proteomes" id="UP000796880"/>
    </source>
</evidence>
<evidence type="ECO:0000313" key="2">
    <source>
        <dbReference type="EMBL" id="KAF3433482.1"/>
    </source>
</evidence>
<keyword evidence="1" id="KW-0175">Coiled coil</keyword>
<proteinExistence type="predicted"/>
<protein>
    <submittedName>
        <fullName evidence="2">Uncharacterized protein</fullName>
    </submittedName>
</protein>
<organism evidence="2 3">
    <name type="scientific">Rhamnella rubrinervis</name>
    <dbReference type="NCBI Taxonomy" id="2594499"/>
    <lineage>
        <taxon>Eukaryota</taxon>
        <taxon>Viridiplantae</taxon>
        <taxon>Streptophyta</taxon>
        <taxon>Embryophyta</taxon>
        <taxon>Tracheophyta</taxon>
        <taxon>Spermatophyta</taxon>
        <taxon>Magnoliopsida</taxon>
        <taxon>eudicotyledons</taxon>
        <taxon>Gunneridae</taxon>
        <taxon>Pentapetalae</taxon>
        <taxon>rosids</taxon>
        <taxon>fabids</taxon>
        <taxon>Rosales</taxon>
        <taxon>Rhamnaceae</taxon>
        <taxon>rhamnoid group</taxon>
        <taxon>Rhamneae</taxon>
        <taxon>Rhamnella</taxon>
    </lineage>
</organism>
<dbReference type="EMBL" id="VOIH02000011">
    <property type="protein sequence ID" value="KAF3433482.1"/>
    <property type="molecule type" value="Genomic_DNA"/>
</dbReference>
<comment type="caution">
    <text evidence="2">The sequence shown here is derived from an EMBL/GenBank/DDBJ whole genome shotgun (WGS) entry which is preliminary data.</text>
</comment>
<reference evidence="2" key="1">
    <citation type="submission" date="2020-03" db="EMBL/GenBank/DDBJ databases">
        <title>A high-quality chromosome-level genome assembly of a woody plant with both climbing and erect habits, Rhamnella rubrinervis.</title>
        <authorList>
            <person name="Lu Z."/>
            <person name="Yang Y."/>
            <person name="Zhu X."/>
            <person name="Sun Y."/>
        </authorList>
    </citation>
    <scope>NUCLEOTIDE SEQUENCE</scope>
    <source>
        <strain evidence="2">BYM</strain>
        <tissue evidence="2">Leaf</tissue>
    </source>
</reference>
<accession>A0A8K0GLC6</accession>
<sequence length="97" mass="10834">MNKGHSSGAVGPGKGFGGPGYIFEGDDNLLALSIREEVRKADIIGWLDVAWTFVRFSYFIVDLIDKNQNLNEEIDCTKKVLNEALDSHKKRESTYIA</sequence>